<evidence type="ECO:0000313" key="2">
    <source>
        <dbReference type="Proteomes" id="UP001268651"/>
    </source>
</evidence>
<dbReference type="Proteomes" id="UP001268651">
    <property type="component" value="Unassembled WGS sequence"/>
</dbReference>
<name>A0ABU3U3U4_9FLAO</name>
<accession>A0ABU3U3U4</accession>
<organism evidence="1 2">
    <name type="scientific">Gilvirhabdus luticola</name>
    <dbReference type="NCBI Taxonomy" id="3079858"/>
    <lineage>
        <taxon>Bacteria</taxon>
        <taxon>Pseudomonadati</taxon>
        <taxon>Bacteroidota</taxon>
        <taxon>Flavobacteriia</taxon>
        <taxon>Flavobacteriales</taxon>
        <taxon>Flavobacteriaceae</taxon>
        <taxon>Gilvirhabdus</taxon>
    </lineage>
</organism>
<gene>
    <name evidence="1" type="ORF">RXV94_02535</name>
</gene>
<keyword evidence="2" id="KW-1185">Reference proteome</keyword>
<dbReference type="RefSeq" id="WP_316660844.1">
    <property type="nucleotide sequence ID" value="NZ_JAWHTF010000001.1"/>
</dbReference>
<evidence type="ECO:0000313" key="1">
    <source>
        <dbReference type="EMBL" id="MDU8885021.1"/>
    </source>
</evidence>
<dbReference type="Pfam" id="PF18950">
    <property type="entry name" value="DUF5694"/>
    <property type="match status" value="1"/>
</dbReference>
<dbReference type="EMBL" id="JAWHTF010000001">
    <property type="protein sequence ID" value="MDU8885021.1"/>
    <property type="molecule type" value="Genomic_DNA"/>
</dbReference>
<reference evidence="1 2" key="1">
    <citation type="submission" date="2023-10" db="EMBL/GenBank/DDBJ databases">
        <title>Marimonas sp. nov. isolated from tidal mud flat.</title>
        <authorList>
            <person name="Jaincy N.J."/>
            <person name="Srinivasan S."/>
            <person name="Lee S.-S."/>
        </authorList>
    </citation>
    <scope>NUCLEOTIDE SEQUENCE [LARGE SCALE GENOMIC DNA]</scope>
    <source>
        <strain evidence="1 2">MJ-SS3</strain>
    </source>
</reference>
<proteinExistence type="predicted"/>
<protein>
    <submittedName>
        <fullName evidence="1">DUF5694 domain-containing protein</fullName>
    </submittedName>
</protein>
<dbReference type="InterPro" id="IPR043749">
    <property type="entry name" value="DUF5694"/>
</dbReference>
<comment type="caution">
    <text evidence="1">The sequence shown here is derived from an EMBL/GenBank/DDBJ whole genome shotgun (WGS) entry which is preliminary data.</text>
</comment>
<sequence>MKRVFLLLIFFFLITYNIVAQPTLSEEKNKPAIALLGTFHFAGSSDAMSLKVDDLSTPKRQLELDHFVNALAEFKPTKIILEYTKDNTSIDSLYKAYLKGEHTLNINERQQVGFRLAALVGHNKVYPADYYLDLQFGELMTFLEENNQMNLIDNMMSDMKSQVMDVWQNAYEKMTIKEFFAFINSHEYDAMNRNVYLEYLNKMGHTKNHLGSEIVSRWWERNFKIMSNIDAIIEPEDRVLVFLGQGHTAILKDFYKNRNDIEYVDIIQYLKN</sequence>